<dbReference type="GO" id="GO:0003995">
    <property type="term" value="F:acyl-CoA dehydrogenase activity"/>
    <property type="evidence" value="ECO:0007669"/>
    <property type="project" value="InterPro"/>
</dbReference>
<dbReference type="InterPro" id="IPR006091">
    <property type="entry name" value="Acyl-CoA_Oxase/DH_mid-dom"/>
</dbReference>
<protein>
    <submittedName>
        <fullName evidence="9">Acyl-CoA dehydrogenase domain protein</fullName>
    </submittedName>
</protein>
<dbReference type="PANTHER" id="PTHR43884">
    <property type="entry name" value="ACYL-COA DEHYDROGENASE"/>
    <property type="match status" value="1"/>
</dbReference>
<evidence type="ECO:0000256" key="1">
    <source>
        <dbReference type="ARBA" id="ARBA00001974"/>
    </source>
</evidence>
<dbReference type="Gene3D" id="1.10.540.10">
    <property type="entry name" value="Acyl-CoA dehydrogenase/oxidase, N-terminal domain"/>
    <property type="match status" value="1"/>
</dbReference>
<sequence length="394" mass="44026">MDFKLTEDQKMIAEAARDIAKDFPPEYWREKDEKGEFAEEFWKAISDAGFVGIVIPEEYGGSGYGMTELLIAMEELAANGCGMGGVWYLVLTEVFGALTIVRHGTEEQKEKYLPKIAKGKLEFCMALTEPDAGTNTLNIRTRAVKDGDEWVINGNKIFISGADRAKGMLIIARTTPREEAPKRTYGISLFLADLPNPAVKINPIPKHGINYSKTCEVSFNNLRLPENALIPPQDEGWYLILDTLNPERMSFAAAAIGIARLAVSKAVEYSKQRKVFQDPIGSYQGLQFPLAEAYATLECAKLMNLKAAWLFDNNASYREVGDAANMAKVVAVEAGIRAVYWAMQTFGGYGYTKEYDVERWWREINLIRLAPVTQQMALAYIGEHVLGMPKSYRP</sequence>
<dbReference type="EMBL" id="CP001899">
    <property type="protein sequence ID" value="ADC66656.1"/>
    <property type="molecule type" value="Genomic_DNA"/>
</dbReference>
<dbReference type="PaxDb" id="589924-Ferp_2551"/>
<dbReference type="Gene3D" id="1.20.140.10">
    <property type="entry name" value="Butyryl-CoA Dehydrogenase, subunit A, domain 3"/>
    <property type="match status" value="1"/>
</dbReference>
<dbReference type="CDD" id="cd00567">
    <property type="entry name" value="ACAD"/>
    <property type="match status" value="1"/>
</dbReference>
<dbReference type="InterPro" id="IPR036250">
    <property type="entry name" value="AcylCo_DH-like_C"/>
</dbReference>
<dbReference type="PIRSF" id="PIRSF016578">
    <property type="entry name" value="HsaA"/>
    <property type="match status" value="1"/>
</dbReference>
<proteinExistence type="inferred from homology"/>
<dbReference type="InterPro" id="IPR006089">
    <property type="entry name" value="Acyl-CoA_DH_CS"/>
</dbReference>
<dbReference type="STRING" id="589924.Ferp_2551"/>
<dbReference type="InterPro" id="IPR046373">
    <property type="entry name" value="Acyl-CoA_Oxase/DH_mid-dom_sf"/>
</dbReference>
<keyword evidence="10" id="KW-1185">Reference proteome</keyword>
<gene>
    <name evidence="9" type="ordered locus">Ferp_2551</name>
</gene>
<dbReference type="Pfam" id="PF02771">
    <property type="entry name" value="Acyl-CoA_dh_N"/>
    <property type="match status" value="1"/>
</dbReference>
<dbReference type="OrthoDB" id="275197at2157"/>
<keyword evidence="3 5" id="KW-0285">Flavoprotein</keyword>
<dbReference type="GeneID" id="8780096"/>
<name>D3S2U4_FERPA</name>
<dbReference type="eggNOG" id="arCOG04350">
    <property type="taxonomic scope" value="Archaea"/>
</dbReference>
<dbReference type="GO" id="GO:0050660">
    <property type="term" value="F:flavin adenine dinucleotide binding"/>
    <property type="evidence" value="ECO:0007669"/>
    <property type="project" value="InterPro"/>
</dbReference>
<reference evidence="9 10" key="2">
    <citation type="journal article" date="2011" name="Stand. Genomic Sci.">
        <title>Complete genome sequence of Ferroglobus placidus AEDII12DO.</title>
        <authorList>
            <person name="Anderson I."/>
            <person name="Risso C."/>
            <person name="Holmes D."/>
            <person name="Lucas S."/>
            <person name="Copeland A."/>
            <person name="Lapidus A."/>
            <person name="Cheng J.F."/>
            <person name="Bruce D."/>
            <person name="Goodwin L."/>
            <person name="Pitluck S."/>
            <person name="Saunders E."/>
            <person name="Brettin T."/>
            <person name="Detter J.C."/>
            <person name="Han C."/>
            <person name="Tapia R."/>
            <person name="Larimer F."/>
            <person name="Land M."/>
            <person name="Hauser L."/>
            <person name="Woyke T."/>
            <person name="Lovley D."/>
            <person name="Kyrpides N."/>
            <person name="Ivanova N."/>
        </authorList>
    </citation>
    <scope>NUCLEOTIDE SEQUENCE [LARGE SCALE GENOMIC DNA]</scope>
    <source>
        <strain evidence="10">DSM 10642 / AEDII12DO</strain>
    </source>
</reference>
<dbReference type="SUPFAM" id="SSF47203">
    <property type="entry name" value="Acyl-CoA dehydrogenase C-terminal domain-like"/>
    <property type="match status" value="1"/>
</dbReference>
<dbReference type="InterPro" id="IPR037069">
    <property type="entry name" value="AcylCoA_DH/ox_N_sf"/>
</dbReference>
<dbReference type="PROSITE" id="PS00073">
    <property type="entry name" value="ACYL_COA_DH_2"/>
    <property type="match status" value="1"/>
</dbReference>
<evidence type="ECO:0000256" key="5">
    <source>
        <dbReference type="RuleBase" id="RU362125"/>
    </source>
</evidence>
<evidence type="ECO:0000259" key="6">
    <source>
        <dbReference type="Pfam" id="PF00441"/>
    </source>
</evidence>
<dbReference type="InterPro" id="IPR009075">
    <property type="entry name" value="AcylCo_DH/oxidase_C"/>
</dbReference>
<dbReference type="SUPFAM" id="SSF56645">
    <property type="entry name" value="Acyl-CoA dehydrogenase NM domain-like"/>
    <property type="match status" value="1"/>
</dbReference>
<dbReference type="FunFam" id="1.20.140.10:FF:000012">
    <property type="entry name" value="Acyl-CoA dehydrogenase fadE12"/>
    <property type="match status" value="1"/>
</dbReference>
<keyword evidence="5" id="KW-0560">Oxidoreductase</keyword>
<comment type="similarity">
    <text evidence="2 5">Belongs to the acyl-CoA dehydrogenase family.</text>
</comment>
<dbReference type="InterPro" id="IPR013786">
    <property type="entry name" value="AcylCoA_DH/ox_N"/>
</dbReference>
<evidence type="ECO:0000256" key="2">
    <source>
        <dbReference type="ARBA" id="ARBA00009347"/>
    </source>
</evidence>
<dbReference type="Pfam" id="PF02770">
    <property type="entry name" value="Acyl-CoA_dh_M"/>
    <property type="match status" value="1"/>
</dbReference>
<feature type="domain" description="Acyl-CoA dehydrogenase/oxidase C-terminal" evidence="6">
    <location>
        <begin position="234"/>
        <end position="385"/>
    </location>
</feature>
<evidence type="ECO:0000313" key="9">
    <source>
        <dbReference type="EMBL" id="ADC66656.1"/>
    </source>
</evidence>
<dbReference type="AlphaFoldDB" id="D3S2U4"/>
<evidence type="ECO:0000256" key="3">
    <source>
        <dbReference type="ARBA" id="ARBA00022630"/>
    </source>
</evidence>
<dbReference type="RefSeq" id="WP_012966988.1">
    <property type="nucleotide sequence ID" value="NC_013849.1"/>
</dbReference>
<dbReference type="Gene3D" id="2.40.110.10">
    <property type="entry name" value="Butyryl-CoA Dehydrogenase, subunit A, domain 2"/>
    <property type="match status" value="1"/>
</dbReference>
<evidence type="ECO:0000313" key="10">
    <source>
        <dbReference type="Proteomes" id="UP000002613"/>
    </source>
</evidence>
<feature type="domain" description="Acyl-CoA dehydrogenase/oxidase N-terminal" evidence="8">
    <location>
        <begin position="6"/>
        <end position="120"/>
    </location>
</feature>
<evidence type="ECO:0000256" key="4">
    <source>
        <dbReference type="ARBA" id="ARBA00022827"/>
    </source>
</evidence>
<dbReference type="Pfam" id="PF00441">
    <property type="entry name" value="Acyl-CoA_dh_1"/>
    <property type="match status" value="1"/>
</dbReference>
<dbReference type="Proteomes" id="UP000002613">
    <property type="component" value="Chromosome"/>
</dbReference>
<feature type="domain" description="Acyl-CoA oxidase/dehydrogenase middle" evidence="7">
    <location>
        <begin position="124"/>
        <end position="221"/>
    </location>
</feature>
<comment type="cofactor">
    <cofactor evidence="1 5">
        <name>FAD</name>
        <dbReference type="ChEBI" id="CHEBI:57692"/>
    </cofactor>
</comment>
<dbReference type="InterPro" id="IPR009100">
    <property type="entry name" value="AcylCoA_DH/oxidase_NM_dom_sf"/>
</dbReference>
<dbReference type="KEGG" id="fpl:Ferp_2551"/>
<dbReference type="HOGENOM" id="CLU_018204_0_2_2"/>
<evidence type="ECO:0000259" key="7">
    <source>
        <dbReference type="Pfam" id="PF02770"/>
    </source>
</evidence>
<dbReference type="PANTHER" id="PTHR43884:SF12">
    <property type="entry name" value="ISOVALERYL-COA DEHYDROGENASE, MITOCHONDRIAL-RELATED"/>
    <property type="match status" value="1"/>
</dbReference>
<evidence type="ECO:0000259" key="8">
    <source>
        <dbReference type="Pfam" id="PF02771"/>
    </source>
</evidence>
<keyword evidence="4 5" id="KW-0274">FAD</keyword>
<accession>D3S2U4</accession>
<organism evidence="9 10">
    <name type="scientific">Ferroglobus placidus (strain DSM 10642 / AEDII12DO)</name>
    <dbReference type="NCBI Taxonomy" id="589924"/>
    <lineage>
        <taxon>Archaea</taxon>
        <taxon>Methanobacteriati</taxon>
        <taxon>Methanobacteriota</taxon>
        <taxon>Archaeoglobi</taxon>
        <taxon>Archaeoglobales</taxon>
        <taxon>Archaeoglobaceae</taxon>
        <taxon>Ferroglobus</taxon>
    </lineage>
</organism>
<reference evidence="10" key="1">
    <citation type="submission" date="2010-02" db="EMBL/GenBank/DDBJ databases">
        <title>Complete sequence of Ferroglobus placidus DSM 10642.</title>
        <authorList>
            <consortium name="US DOE Joint Genome Institute"/>
            <person name="Lucas S."/>
            <person name="Copeland A."/>
            <person name="Lapidus A."/>
            <person name="Cheng J.-F."/>
            <person name="Bruce D."/>
            <person name="Goodwin L."/>
            <person name="Pitluck S."/>
            <person name="Saunders E."/>
            <person name="Brettin T."/>
            <person name="Detter J.C."/>
            <person name="Han C."/>
            <person name="Tapia R."/>
            <person name="Larimer F."/>
            <person name="Land M."/>
            <person name="Hauser L."/>
            <person name="Kyrpides N."/>
            <person name="Ivanova N."/>
            <person name="Holmes D."/>
            <person name="Lovley D."/>
            <person name="Kyrpides N."/>
            <person name="Anderson I.J."/>
            <person name="Woyke T."/>
        </authorList>
    </citation>
    <scope>NUCLEOTIDE SEQUENCE [LARGE SCALE GENOMIC DNA]</scope>
    <source>
        <strain evidence="10">DSM 10642 / AEDII12DO</strain>
    </source>
</reference>